<dbReference type="Gene3D" id="3.40.50.300">
    <property type="entry name" value="P-loop containing nucleotide triphosphate hydrolases"/>
    <property type="match status" value="2"/>
</dbReference>
<dbReference type="EMBL" id="CP009526">
    <property type="protein sequence ID" value="AKB52958.1"/>
    <property type="molecule type" value="Genomic_DNA"/>
</dbReference>
<dbReference type="GeneID" id="24825348"/>
<dbReference type="SMART" id="SM00487">
    <property type="entry name" value="DEXDc"/>
    <property type="match status" value="1"/>
</dbReference>
<dbReference type="Pfam" id="PF22679">
    <property type="entry name" value="T1R_D3-like"/>
    <property type="match status" value="1"/>
</dbReference>
<dbReference type="PROSITE" id="PS51192">
    <property type="entry name" value="HELICASE_ATP_BIND_1"/>
    <property type="match status" value="1"/>
</dbReference>
<dbReference type="KEGG" id="mbw:MSBRW_3705"/>
<dbReference type="Pfam" id="PF18766">
    <property type="entry name" value="SWI2_SNF2"/>
    <property type="match status" value="1"/>
</dbReference>
<dbReference type="GO" id="GO:0005524">
    <property type="term" value="F:ATP binding"/>
    <property type="evidence" value="ECO:0007669"/>
    <property type="project" value="UniProtKB-KW"/>
</dbReference>
<dbReference type="GO" id="GO:0009307">
    <property type="term" value="P:DNA restriction-modification system"/>
    <property type="evidence" value="ECO:0007669"/>
    <property type="project" value="UniProtKB-KW"/>
</dbReference>
<protein>
    <submittedName>
        <fullName evidence="2">Type I restriction-modification system, restriction subunit R</fullName>
        <ecNumber evidence="2">3.1.21.3</ecNumber>
    </submittedName>
</protein>
<sequence length="965" mass="112660">MLFDFLRTTQPETWDEFKKRRGPRHRELFLERLQKQIDRRGVLDLLRKGIKDSGCHFKLAYFKPESDLNEEHRRLYNGNIFSVVRQLHYSKKEPLLSLDLALFLNGFPVVTAELKNPLKDQNVQDAVKQYRDTRNQNEPLFKLGRCFAHFAVDPDLVFMTTELKGSYTDFLPFNRGRNGGAGNPDNPNGYRTFYLWKRVWQKDQMLEIIQNFLQFVKEEKEGRTGKNKKDGKDGKEKKIVRKFIFPRYHQLYSVKNLVTHAKYHGTGYNYLIQHSAGSGKSNTIAWLCLQLCGLHDTENKRVFDSIIVVTDRRVLDRQLQETITQFEHVKGTVATIKKDKAKSLTAALQEGKDIIICTLQTFPFAVNAISEMSGKHFAVVVDEAHSSQSGEGADSVKKILGSADLESDEQEEEPEDDEDLVNQRVEAELKHKGRLPNVSFFAFTATPKTKTLELFGTQQPDGSYEPFSLYTMKQAIEEKFILDVLENYTTFKVYFNLLKTIEDDPRYSKKKGMHLLKAYVDNHDHSIRTKTVIIVENFREQVMHRIDGQAKAMLVTKSRASAVKYKLAFDRYIKTHEYPFKALVAFSGTVQDGETGREFTEAIMNGFSESQTAEVFKREEYRILIVANKFQTGFDQPLLYAMYVDKRLGGVNAVQTLSRLNRKYPDKEDTMVLDFENEADLIQRSFQPYYEKTLLTEATDPNKLYDFEYELKEYHIFEEEDVETFAREYFSPKGKQEKLHSILSPVVDRYLAKPKEKQHDFRTLAKRYVRLYSYLSHVIPFKDVDLEKLYQFLRHLHRKLPVSRDRLPVEITENINMDSYRIQQTSNGKIALADEEGKLGPSREPENFSEPEEELTPLSIIIQEINERFGDIDFTDADRLRYFSEDMERRLVENENLARAANPEINTKDNFKLIYNDYFDDILNDMIDSNFDLYTKINDDRDFGNIFRKALFESVYRHLTKGKKK</sequence>
<dbReference type="GO" id="GO:0120545">
    <property type="term" value="F:nucleic acid conformation isomerase activity"/>
    <property type="evidence" value="ECO:0007669"/>
    <property type="project" value="UniProtKB-ARBA"/>
</dbReference>
<keyword evidence="2" id="KW-0378">Hydrolase</keyword>
<proteinExistence type="predicted"/>
<dbReference type="InterPro" id="IPR014001">
    <property type="entry name" value="Helicase_ATP-bd"/>
</dbReference>
<dbReference type="HOGENOM" id="CLU_010804_0_0_2"/>
<dbReference type="GO" id="GO:0003677">
    <property type="term" value="F:DNA binding"/>
    <property type="evidence" value="ECO:0007669"/>
    <property type="project" value="UniProtKB-KW"/>
</dbReference>
<dbReference type="PANTHER" id="PTHR42927">
    <property type="entry name" value="HELICASE SUPERFAMILY 1 AND 2 DOMAIN-CONTAINING PROTEIN"/>
    <property type="match status" value="1"/>
</dbReference>
<dbReference type="InterPro" id="IPR027417">
    <property type="entry name" value="P-loop_NTPase"/>
</dbReference>
<dbReference type="InterPro" id="IPR040980">
    <property type="entry name" value="SWI2_SNF2"/>
</dbReference>
<dbReference type="Proteomes" id="UP000033038">
    <property type="component" value="Chromosome"/>
</dbReference>
<dbReference type="AlphaFoldDB" id="A0A0E3QP52"/>
<organism evidence="2 3">
    <name type="scientific">Methanosarcina barkeri str. Wiesmoor</name>
    <dbReference type="NCBI Taxonomy" id="1434109"/>
    <lineage>
        <taxon>Archaea</taxon>
        <taxon>Methanobacteriati</taxon>
        <taxon>Methanobacteriota</taxon>
        <taxon>Stenosarchaea group</taxon>
        <taxon>Methanomicrobia</taxon>
        <taxon>Methanosarcinales</taxon>
        <taxon>Methanosarcinaceae</taxon>
        <taxon>Methanosarcina</taxon>
    </lineage>
</organism>
<reference evidence="2 3" key="1">
    <citation type="submission" date="2014-07" db="EMBL/GenBank/DDBJ databases">
        <title>Methanogenic archaea and the global carbon cycle.</title>
        <authorList>
            <person name="Henriksen J.R."/>
            <person name="Luke J."/>
            <person name="Reinhart S."/>
            <person name="Benedict M.N."/>
            <person name="Youngblut N.D."/>
            <person name="Metcalf M.E."/>
            <person name="Whitaker R.J."/>
            <person name="Metcalf W.W."/>
        </authorList>
    </citation>
    <scope>NUCLEOTIDE SEQUENCE [LARGE SCALE GENOMIC DNA]</scope>
    <source>
        <strain evidence="2 3">Wiesmoor</strain>
    </source>
</reference>
<accession>A0A0E3QP52</accession>
<evidence type="ECO:0000259" key="1">
    <source>
        <dbReference type="PROSITE" id="PS51192"/>
    </source>
</evidence>
<dbReference type="GO" id="GO:0009035">
    <property type="term" value="F:type I site-specific deoxyribonuclease activity"/>
    <property type="evidence" value="ECO:0007669"/>
    <property type="project" value="UniProtKB-EC"/>
</dbReference>
<dbReference type="Pfam" id="PF04313">
    <property type="entry name" value="HSDR_N"/>
    <property type="match status" value="1"/>
</dbReference>
<dbReference type="PATRIC" id="fig|1434109.4.peg.4788"/>
<dbReference type="REBASE" id="109346">
    <property type="entry name" value="MbaWORF3703P"/>
</dbReference>
<dbReference type="Gene3D" id="3.90.1570.50">
    <property type="match status" value="1"/>
</dbReference>
<name>A0A0E3QP52_METBA</name>
<dbReference type="InterPro" id="IPR007409">
    <property type="entry name" value="Restrct_endonuc_type1_HsdR_N"/>
</dbReference>
<dbReference type="RefSeq" id="WP_011306031.1">
    <property type="nucleotide sequence ID" value="NZ_CP009526.1"/>
</dbReference>
<dbReference type="PANTHER" id="PTHR42927:SF1">
    <property type="entry name" value="HELICASE SUPERFAMILY 1 AND 2 DOMAIN-CONTAINING PROTEIN"/>
    <property type="match status" value="1"/>
</dbReference>
<feature type="domain" description="Helicase ATP-binding" evidence="1">
    <location>
        <begin position="261"/>
        <end position="465"/>
    </location>
</feature>
<dbReference type="InterPro" id="IPR055180">
    <property type="entry name" value="HsdR_RecA-like_helicase_dom_2"/>
</dbReference>
<evidence type="ECO:0000313" key="3">
    <source>
        <dbReference type="Proteomes" id="UP000033038"/>
    </source>
</evidence>
<evidence type="ECO:0000313" key="2">
    <source>
        <dbReference type="EMBL" id="AKB52958.1"/>
    </source>
</evidence>
<gene>
    <name evidence="2" type="ORF">MSBRW_3705</name>
</gene>
<dbReference type="SUPFAM" id="SSF52540">
    <property type="entry name" value="P-loop containing nucleoside triphosphate hydrolases"/>
    <property type="match status" value="2"/>
</dbReference>
<dbReference type="EC" id="3.1.21.3" evidence="2"/>